<name>A0ABP8Q750_9BACT</name>
<dbReference type="Proteomes" id="UP001501243">
    <property type="component" value="Unassembled WGS sequence"/>
</dbReference>
<dbReference type="EMBL" id="BAABGQ010000005">
    <property type="protein sequence ID" value="GAA4497313.1"/>
    <property type="molecule type" value="Genomic_DNA"/>
</dbReference>
<keyword evidence="2" id="KW-1185">Reference proteome</keyword>
<proteinExistence type="predicted"/>
<evidence type="ECO:0000313" key="2">
    <source>
        <dbReference type="Proteomes" id="UP001501243"/>
    </source>
</evidence>
<sequence>MLALPAAAWLGSCAQKAVPTDSDKAANASAGKAVVVASKVPSRFVTTPPVIDGKATEWTDSLQYDASSHLQYQVLNDARTVYVRLKAADMPTQAKMAYLGMVVWLDSTGRNQQQLGVKFPLPIDLSTIKAPAERPAGAMGPTAAERQEEHLKRLRGIIAGAHEMELLNFRGSKEPVLTDSEAKLGVKSAIGLDARNNLIYELAVPLRLLYRRVPDLAGGRPATVGVWIQGQKPKPAPGSQQSDMSVVGPQGGGMGGYGGGYGGMGGMRGGYGGGMRGYRGGGDTFQTFSLKTSAQLADK</sequence>
<reference evidence="2" key="1">
    <citation type="journal article" date="2019" name="Int. J. Syst. Evol. Microbiol.">
        <title>The Global Catalogue of Microorganisms (GCM) 10K type strain sequencing project: providing services to taxonomists for standard genome sequencing and annotation.</title>
        <authorList>
            <consortium name="The Broad Institute Genomics Platform"/>
            <consortium name="The Broad Institute Genome Sequencing Center for Infectious Disease"/>
            <person name="Wu L."/>
            <person name="Ma J."/>
        </authorList>
    </citation>
    <scope>NUCLEOTIDE SEQUENCE [LARGE SCALE GENOMIC DNA]</scope>
    <source>
        <strain evidence="2">JCM 17841</strain>
    </source>
</reference>
<protein>
    <submittedName>
        <fullName evidence="1">Uncharacterized protein</fullName>
    </submittedName>
</protein>
<gene>
    <name evidence="1" type="ORF">GCM10023172_12060</name>
</gene>
<organism evidence="1 2">
    <name type="scientific">Hymenobacter ginsengisoli</name>
    <dbReference type="NCBI Taxonomy" id="1051626"/>
    <lineage>
        <taxon>Bacteria</taxon>
        <taxon>Pseudomonadati</taxon>
        <taxon>Bacteroidota</taxon>
        <taxon>Cytophagia</taxon>
        <taxon>Cytophagales</taxon>
        <taxon>Hymenobacteraceae</taxon>
        <taxon>Hymenobacter</taxon>
    </lineage>
</organism>
<comment type="caution">
    <text evidence="1">The sequence shown here is derived from an EMBL/GenBank/DDBJ whole genome shotgun (WGS) entry which is preliminary data.</text>
</comment>
<evidence type="ECO:0000313" key="1">
    <source>
        <dbReference type="EMBL" id="GAA4497313.1"/>
    </source>
</evidence>
<accession>A0ABP8Q750</accession>